<keyword evidence="2" id="KW-1185">Reference proteome</keyword>
<protein>
    <recommendedName>
        <fullName evidence="3">SD-repeat containing protein B domain-containing protein</fullName>
    </recommendedName>
</protein>
<evidence type="ECO:0000313" key="2">
    <source>
        <dbReference type="Proteomes" id="UP000746741"/>
    </source>
</evidence>
<name>A0ABX1EDW7_9PROT</name>
<dbReference type="Proteomes" id="UP000746741">
    <property type="component" value="Unassembled WGS sequence"/>
</dbReference>
<gene>
    <name evidence="1" type="ORF">GWK15_01735</name>
</gene>
<evidence type="ECO:0000313" key="1">
    <source>
        <dbReference type="EMBL" id="NKE15651.1"/>
    </source>
</evidence>
<sequence length="1274" mass="134283">MSGTTFRLLTDQNDYAPGSTAIITADGLTIGTTLTMNVQHVAGAGLDGLYGTSDDEVLDLGGAGHETWTVTDGGEGDLDGLANGTIVTSWYVNPDDSANQTFVLTATETASGQDGILGTSDDVFGASTAAVFTDAVIDLTTDGSSGTANGAYFVQSGAVSSAGTGLIEAFVRLQNGGTEDGFNTDDRPIEDSNGNTLSDINTSPSFTKSLELSAVPIVDPDAIAGTGKFFEFRLDINQLSNSPLLSLDRLQLYLGNSATLNNFNTDPLHAGDAFGSAAQLVYNLDAGANNTIYLNYNLEPGSGKSDMYFYVPVELVYGADGVAGGAGANVDLINTSIFNYVYLYSEFGSTGGAYATNDGFEEWSVSKTADVVISGYKWEDSNGNGAWDAGEHGLEGWEILVDYDNDGTWDGAVYTDATGYYEIPIFVLPEDKNSVTITVGETVQLGWTNTYDGPDVGTDGKTQVTITNPAGQGLNNLQLPIGDFGVTEVMNFGNFKNISISGLKYTDTNGDGSLSGDSPGTPGQTFTINLYTFTDADDDGVRDAGEALTFVSTTETDATTGAWAFGNLGPLAGLQKYYVAEAGETGWTQTVGTDGYVTDPTSGVNDTNNDFGNFKNISISGLKYTDTNGDGSLSGDSPGTPGQTFTINLYTFTDADDDGVRDAGEALTFVSTTETDATTGAWAFGNLGPLAGLQKYYVAEAGETGWTQTVGTDGYVTDPTSGVNDTNNDFGNFKNISISGLKYTDTNGDGSISGDPAGTPGQTFTIGLYSWIDTDLGGDVDESELSLLDSTETDETTGAWSFEGLGPLAGSAKYFVREEGEGGWTQTYGGDGYLINATSGNDSTGNNFANFELFDISGTKYTDVTGDGSISGDPAGTPGQTFTIGLYSWIDTDLGGDVDESELSLLDSTETDETTGAWSFEGLGPLAGSAKYFVREEGEGGWTQTYGGDGYLINATSGNDSTGNNFANFELFDISGTKYTDANGDGLTTGDSGLGGITIYIDLNNNSLLDSGELQTVTASDGSWSFTDLDWTYDGATVREIVPDGYVATLGSNGYVIDATSGNDQTGLDFANHPETCFEGLTPGFWKQPQNWSKVEMDSDFLSWISQFADGGWDKKPGISFADIMNTVTFAEAFSGINGTKDTFDFVYTQKGATKTIDSDITLLQALSTNGNADSVQALYRHATAALLNSGVAEDQADAFHYFLTTDEVINAVRDVFGADTSNANRPAAALELKDDLAFLNELETENTWSDDHVCPTIDQLTQMFENQYSDPFH</sequence>
<dbReference type="InterPro" id="IPR013783">
    <property type="entry name" value="Ig-like_fold"/>
</dbReference>
<comment type="caution">
    <text evidence="1">The sequence shown here is derived from an EMBL/GenBank/DDBJ whole genome shotgun (WGS) entry which is preliminary data.</text>
</comment>
<accession>A0ABX1EDW7</accession>
<dbReference type="RefSeq" id="WP_168038454.1">
    <property type="nucleotide sequence ID" value="NZ_JAAVUP010000001.1"/>
</dbReference>
<organism evidence="1 2">
    <name type="scientific">Neoroseomonas oryzicola</name>
    <dbReference type="NCBI Taxonomy" id="535904"/>
    <lineage>
        <taxon>Bacteria</taxon>
        <taxon>Pseudomonadati</taxon>
        <taxon>Pseudomonadota</taxon>
        <taxon>Alphaproteobacteria</taxon>
        <taxon>Acetobacterales</taxon>
        <taxon>Acetobacteraceae</taxon>
        <taxon>Neoroseomonas</taxon>
    </lineage>
</organism>
<dbReference type="EMBL" id="JAAVUP010000001">
    <property type="protein sequence ID" value="NKE15651.1"/>
    <property type="molecule type" value="Genomic_DNA"/>
</dbReference>
<dbReference type="SUPFAM" id="SSF117074">
    <property type="entry name" value="Hypothetical protein PA1324"/>
    <property type="match status" value="1"/>
</dbReference>
<dbReference type="Gene3D" id="2.60.40.10">
    <property type="entry name" value="Immunoglobulins"/>
    <property type="match status" value="4"/>
</dbReference>
<reference evidence="1 2" key="1">
    <citation type="submission" date="2020-02" db="EMBL/GenBank/DDBJ databases">
        <authorList>
            <person name="Sun Q."/>
            <person name="Inoue M."/>
        </authorList>
    </citation>
    <scope>NUCLEOTIDE SEQUENCE [LARGE SCALE GENOMIC DNA]</scope>
    <source>
        <strain evidence="1 2">KCTC 22478</strain>
    </source>
</reference>
<proteinExistence type="predicted"/>
<evidence type="ECO:0008006" key="3">
    <source>
        <dbReference type="Google" id="ProtNLM"/>
    </source>
</evidence>